<evidence type="ECO:0000256" key="2">
    <source>
        <dbReference type="SAM" id="Phobius"/>
    </source>
</evidence>
<name>A0AAJ0FMA2_9PEZI</name>
<dbReference type="PANTHER" id="PTHR35872:SF2">
    <property type="entry name" value="INTEGRAL MEMBRANE PROTEIN (AFU_ORTHOLOGUE AFUA_5G07110)"/>
    <property type="match status" value="1"/>
</dbReference>
<feature type="compositionally biased region" description="Polar residues" evidence="1">
    <location>
        <begin position="107"/>
        <end position="118"/>
    </location>
</feature>
<dbReference type="GeneID" id="85313242"/>
<feature type="region of interest" description="Disordered" evidence="1">
    <location>
        <begin position="1"/>
        <end position="120"/>
    </location>
</feature>
<sequence length="613" mass="69314">MSEVPPSSARNFHFRPFRESQQSAIGLRRLRSNTSRLPPVAENQDGQKPDDQQQPDDSDDWESQISRHDSAPQRPTLEPGQQPATAMPSIPERARDGDVDPGLALNPQRSRWRPTQSSRADEYDPRIVDILDVIDPEVSAMSSITNIQNSLFVPSLGKWVKRRPTFDLDWIRHPRGEEPSESESSEPTIEELQEEDTTVRPGARGRRLSLRSTTAGPNYAVLPHGVSLEGWSEEEVAELNDHVRHMLHSRRSKFKRNLKAFGKYVRQPLGFFVTLYATLITLFGLAWVLFLIGWIYVGQRQLYIINVIDYVLVALFAVVGDGLAPFRAVDTYHMIFIAHYHHLSWKLRKNKALPELENKNDLPAEPVLTGNPDPEEALQDPDLEAAHKDSDQAFSVLTPKQQARLEHHQNKFSRSHTFYKPHETETHFAFPLNLLIAIVALLDLHSCLQISLGVCTWGIDYRVRPAALTATILSFSITVNILAGILISVGGRRTRKKDVVERMFRQELTEEALHRMRAQSDLEAEKRRKIDEAIDEADENKEEKDEAGHLNLPRPSLDAWRGRHSEGRSRSSPGVGRLLSPGKKPVDEVGRFDFVVGHEAGRATPTTTQEAPV</sequence>
<gene>
    <name evidence="3" type="ORF">QBC33DRAFT_560367</name>
</gene>
<feature type="region of interest" description="Disordered" evidence="1">
    <location>
        <begin position="171"/>
        <end position="207"/>
    </location>
</feature>
<feature type="compositionally biased region" description="Basic and acidic residues" evidence="1">
    <location>
        <begin position="560"/>
        <end position="569"/>
    </location>
</feature>
<feature type="transmembrane region" description="Helical" evidence="2">
    <location>
        <begin position="269"/>
        <end position="297"/>
    </location>
</feature>
<evidence type="ECO:0008006" key="5">
    <source>
        <dbReference type="Google" id="ProtNLM"/>
    </source>
</evidence>
<evidence type="ECO:0000313" key="3">
    <source>
        <dbReference type="EMBL" id="KAK1765930.1"/>
    </source>
</evidence>
<comment type="caution">
    <text evidence="3">The sequence shown here is derived from an EMBL/GenBank/DDBJ whole genome shotgun (WGS) entry which is preliminary data.</text>
</comment>
<dbReference type="InterPro" id="IPR021369">
    <property type="entry name" value="DUF2985"/>
</dbReference>
<dbReference type="PANTHER" id="PTHR35872">
    <property type="entry name" value="INTEGRAL MEMBRANE PROTEIN (AFU_ORTHOLOGUE AFUA_5G07110)"/>
    <property type="match status" value="1"/>
</dbReference>
<dbReference type="EMBL" id="MU839013">
    <property type="protein sequence ID" value="KAK1765930.1"/>
    <property type="molecule type" value="Genomic_DNA"/>
</dbReference>
<evidence type="ECO:0000256" key="1">
    <source>
        <dbReference type="SAM" id="MobiDB-lite"/>
    </source>
</evidence>
<feature type="compositionally biased region" description="Acidic residues" evidence="1">
    <location>
        <begin position="53"/>
        <end position="62"/>
    </location>
</feature>
<feature type="compositionally biased region" description="Acidic residues" evidence="1">
    <location>
        <begin position="179"/>
        <end position="196"/>
    </location>
</feature>
<keyword evidence="4" id="KW-1185">Reference proteome</keyword>
<feature type="region of interest" description="Disordered" evidence="1">
    <location>
        <begin position="535"/>
        <end position="587"/>
    </location>
</feature>
<feature type="transmembrane region" description="Helical" evidence="2">
    <location>
        <begin position="303"/>
        <end position="324"/>
    </location>
</feature>
<dbReference type="Pfam" id="PF11204">
    <property type="entry name" value="DUF2985"/>
    <property type="match status" value="1"/>
</dbReference>
<organism evidence="3 4">
    <name type="scientific">Phialemonium atrogriseum</name>
    <dbReference type="NCBI Taxonomy" id="1093897"/>
    <lineage>
        <taxon>Eukaryota</taxon>
        <taxon>Fungi</taxon>
        <taxon>Dikarya</taxon>
        <taxon>Ascomycota</taxon>
        <taxon>Pezizomycotina</taxon>
        <taxon>Sordariomycetes</taxon>
        <taxon>Sordariomycetidae</taxon>
        <taxon>Cephalothecales</taxon>
        <taxon>Cephalothecaceae</taxon>
        <taxon>Phialemonium</taxon>
    </lineage>
</organism>
<reference evidence="3" key="1">
    <citation type="submission" date="2023-06" db="EMBL/GenBank/DDBJ databases">
        <title>Genome-scale phylogeny and comparative genomics of the fungal order Sordariales.</title>
        <authorList>
            <consortium name="Lawrence Berkeley National Laboratory"/>
            <person name="Hensen N."/>
            <person name="Bonometti L."/>
            <person name="Westerberg I."/>
            <person name="Brannstrom I.O."/>
            <person name="Guillou S."/>
            <person name="Cros-Aarteil S."/>
            <person name="Calhoun S."/>
            <person name="Haridas S."/>
            <person name="Kuo A."/>
            <person name="Mondo S."/>
            <person name="Pangilinan J."/>
            <person name="Riley R."/>
            <person name="Labutti K."/>
            <person name="Andreopoulos B."/>
            <person name="Lipzen A."/>
            <person name="Chen C."/>
            <person name="Yanf M."/>
            <person name="Daum C."/>
            <person name="Ng V."/>
            <person name="Clum A."/>
            <person name="Steindorff A."/>
            <person name="Ohm R."/>
            <person name="Martin F."/>
            <person name="Silar P."/>
            <person name="Natvig D."/>
            <person name="Lalanne C."/>
            <person name="Gautier V."/>
            <person name="Ament-Velasquez S.L."/>
            <person name="Kruys A."/>
            <person name="Hutchinson M.I."/>
            <person name="Powell A.J."/>
            <person name="Barry K."/>
            <person name="Miller A.N."/>
            <person name="Grigoriev I.V."/>
            <person name="Debuchy R."/>
            <person name="Gladieux P."/>
            <person name="Thoren M.H."/>
            <person name="Johannesson H."/>
        </authorList>
    </citation>
    <scope>NUCLEOTIDE SEQUENCE</scope>
    <source>
        <strain evidence="3">8032-3</strain>
    </source>
</reference>
<keyword evidence="2" id="KW-1133">Transmembrane helix</keyword>
<dbReference type="RefSeq" id="XP_060282143.1">
    <property type="nucleotide sequence ID" value="XM_060430055.1"/>
</dbReference>
<proteinExistence type="predicted"/>
<evidence type="ECO:0000313" key="4">
    <source>
        <dbReference type="Proteomes" id="UP001244011"/>
    </source>
</evidence>
<dbReference type="AlphaFoldDB" id="A0AAJ0FMA2"/>
<protein>
    <recommendedName>
        <fullName evidence="5">Integral membrane protein</fullName>
    </recommendedName>
</protein>
<feature type="transmembrane region" description="Helical" evidence="2">
    <location>
        <begin position="465"/>
        <end position="487"/>
    </location>
</feature>
<keyword evidence="2" id="KW-0812">Transmembrane</keyword>
<dbReference type="Proteomes" id="UP001244011">
    <property type="component" value="Unassembled WGS sequence"/>
</dbReference>
<keyword evidence="2" id="KW-0472">Membrane</keyword>
<accession>A0AAJ0FMA2</accession>